<dbReference type="InterPro" id="IPR002711">
    <property type="entry name" value="HNH"/>
</dbReference>
<evidence type="ECO:0000313" key="3">
    <source>
        <dbReference type="Proteomes" id="UP001589646"/>
    </source>
</evidence>
<evidence type="ECO:0000313" key="2">
    <source>
        <dbReference type="EMBL" id="MFB9529025.1"/>
    </source>
</evidence>
<dbReference type="CDD" id="cd00085">
    <property type="entry name" value="HNHc"/>
    <property type="match status" value="1"/>
</dbReference>
<keyword evidence="2" id="KW-0378">Hydrolase</keyword>
<dbReference type="SMART" id="SM00507">
    <property type="entry name" value="HNHc"/>
    <property type="match status" value="1"/>
</dbReference>
<sequence length="106" mass="12325">MPRAKQICSTARCLKPVTFRGKCEIHAPPSWDGWTRRHDLPSNWTTLRLRILRRDKWTCYVCGNDANEVDHIERGSNHDPSNLAAICSRCHKAKTARESQEARRRK</sequence>
<organism evidence="2 3">
    <name type="scientific">Nonomuraea roseola</name>
    <dbReference type="NCBI Taxonomy" id="46179"/>
    <lineage>
        <taxon>Bacteria</taxon>
        <taxon>Bacillati</taxon>
        <taxon>Actinomycetota</taxon>
        <taxon>Actinomycetes</taxon>
        <taxon>Streptosporangiales</taxon>
        <taxon>Streptosporangiaceae</taxon>
        <taxon>Nonomuraea</taxon>
    </lineage>
</organism>
<dbReference type="InterPro" id="IPR003615">
    <property type="entry name" value="HNH_nuc"/>
</dbReference>
<name>A0ABV5Q0K4_9ACTN</name>
<keyword evidence="2" id="KW-0255">Endonuclease</keyword>
<comment type="caution">
    <text evidence="2">The sequence shown here is derived from an EMBL/GenBank/DDBJ whole genome shotgun (WGS) entry which is preliminary data.</text>
</comment>
<gene>
    <name evidence="2" type="ORF">ACFFRN_20605</name>
</gene>
<dbReference type="EMBL" id="JBHMCE010000006">
    <property type="protein sequence ID" value="MFB9529025.1"/>
    <property type="molecule type" value="Genomic_DNA"/>
</dbReference>
<proteinExistence type="predicted"/>
<keyword evidence="3" id="KW-1185">Reference proteome</keyword>
<protein>
    <submittedName>
        <fullName evidence="2">HNH endonuclease signature motif containing protein</fullName>
    </submittedName>
</protein>
<dbReference type="Proteomes" id="UP001589646">
    <property type="component" value="Unassembled WGS sequence"/>
</dbReference>
<keyword evidence="2" id="KW-0540">Nuclease</keyword>
<dbReference type="GO" id="GO:0004519">
    <property type="term" value="F:endonuclease activity"/>
    <property type="evidence" value="ECO:0007669"/>
    <property type="project" value="UniProtKB-KW"/>
</dbReference>
<evidence type="ECO:0000259" key="1">
    <source>
        <dbReference type="SMART" id="SM00507"/>
    </source>
</evidence>
<dbReference type="Pfam" id="PF01844">
    <property type="entry name" value="HNH"/>
    <property type="match status" value="1"/>
</dbReference>
<accession>A0ABV5Q0K4</accession>
<dbReference type="Gene3D" id="1.10.30.50">
    <property type="match status" value="1"/>
</dbReference>
<dbReference type="RefSeq" id="WP_346128983.1">
    <property type="nucleotide sequence ID" value="NZ_BAAAXC010000015.1"/>
</dbReference>
<feature type="domain" description="HNH nuclease" evidence="1">
    <location>
        <begin position="46"/>
        <end position="92"/>
    </location>
</feature>
<reference evidence="2 3" key="1">
    <citation type="submission" date="2024-09" db="EMBL/GenBank/DDBJ databases">
        <authorList>
            <person name="Sun Q."/>
            <person name="Mori K."/>
        </authorList>
    </citation>
    <scope>NUCLEOTIDE SEQUENCE [LARGE SCALE GENOMIC DNA]</scope>
    <source>
        <strain evidence="2 3">JCM 3323</strain>
    </source>
</reference>